<proteinExistence type="predicted"/>
<sequence length="59" mass="6692">MSDEAHFHLSGEETFFQQDGAMCHRTRASMAVVNNLFPNHVISRYGDIIWPARSPDLST</sequence>
<dbReference type="InParanoid" id="A0A2J7RKJ4"/>
<dbReference type="Gene3D" id="3.30.420.10">
    <property type="entry name" value="Ribonuclease H-like superfamily/Ribonuclease H"/>
    <property type="match status" value="1"/>
</dbReference>
<accession>A0A2J7RKJ4</accession>
<dbReference type="GO" id="GO:0003676">
    <property type="term" value="F:nucleic acid binding"/>
    <property type="evidence" value="ECO:0007669"/>
    <property type="project" value="InterPro"/>
</dbReference>
<dbReference type="Proteomes" id="UP000235965">
    <property type="component" value="Unassembled WGS sequence"/>
</dbReference>
<dbReference type="AlphaFoldDB" id="A0A2J7RKJ4"/>
<protein>
    <recommendedName>
        <fullName evidence="3">Tc1-like transposase DDE domain-containing protein</fullName>
    </recommendedName>
</protein>
<keyword evidence="2" id="KW-1185">Reference proteome</keyword>
<evidence type="ECO:0000313" key="2">
    <source>
        <dbReference type="Proteomes" id="UP000235965"/>
    </source>
</evidence>
<evidence type="ECO:0008006" key="3">
    <source>
        <dbReference type="Google" id="ProtNLM"/>
    </source>
</evidence>
<reference evidence="1 2" key="1">
    <citation type="submission" date="2017-12" db="EMBL/GenBank/DDBJ databases">
        <title>Hemimetabolous genomes reveal molecular basis of termite eusociality.</title>
        <authorList>
            <person name="Harrison M.C."/>
            <person name="Jongepier E."/>
            <person name="Robertson H.M."/>
            <person name="Arning N."/>
            <person name="Bitard-Feildel T."/>
            <person name="Chao H."/>
            <person name="Childers C.P."/>
            <person name="Dinh H."/>
            <person name="Doddapaneni H."/>
            <person name="Dugan S."/>
            <person name="Gowin J."/>
            <person name="Greiner C."/>
            <person name="Han Y."/>
            <person name="Hu H."/>
            <person name="Hughes D.S.T."/>
            <person name="Huylmans A.-K."/>
            <person name="Kemena C."/>
            <person name="Kremer L.P.M."/>
            <person name="Lee S.L."/>
            <person name="Lopez-Ezquerra A."/>
            <person name="Mallet L."/>
            <person name="Monroy-Kuhn J.M."/>
            <person name="Moser A."/>
            <person name="Murali S.C."/>
            <person name="Muzny D.M."/>
            <person name="Otani S."/>
            <person name="Piulachs M.-D."/>
            <person name="Poelchau M."/>
            <person name="Qu J."/>
            <person name="Schaub F."/>
            <person name="Wada-Katsumata A."/>
            <person name="Worley K.C."/>
            <person name="Xie Q."/>
            <person name="Ylla G."/>
            <person name="Poulsen M."/>
            <person name="Gibbs R.A."/>
            <person name="Schal C."/>
            <person name="Richards S."/>
            <person name="Belles X."/>
            <person name="Korb J."/>
            <person name="Bornberg-Bauer E."/>
        </authorList>
    </citation>
    <scope>NUCLEOTIDE SEQUENCE [LARGE SCALE GENOMIC DNA]</scope>
    <source>
        <tissue evidence="1">Whole body</tissue>
    </source>
</reference>
<evidence type="ECO:0000313" key="1">
    <source>
        <dbReference type="EMBL" id="PNF41350.1"/>
    </source>
</evidence>
<organism evidence="1 2">
    <name type="scientific">Cryptotermes secundus</name>
    <dbReference type="NCBI Taxonomy" id="105785"/>
    <lineage>
        <taxon>Eukaryota</taxon>
        <taxon>Metazoa</taxon>
        <taxon>Ecdysozoa</taxon>
        <taxon>Arthropoda</taxon>
        <taxon>Hexapoda</taxon>
        <taxon>Insecta</taxon>
        <taxon>Pterygota</taxon>
        <taxon>Neoptera</taxon>
        <taxon>Polyneoptera</taxon>
        <taxon>Dictyoptera</taxon>
        <taxon>Blattodea</taxon>
        <taxon>Blattoidea</taxon>
        <taxon>Termitoidae</taxon>
        <taxon>Kalotermitidae</taxon>
        <taxon>Cryptotermitinae</taxon>
        <taxon>Cryptotermes</taxon>
    </lineage>
</organism>
<dbReference type="STRING" id="105785.A0A2J7RKJ4"/>
<dbReference type="InterPro" id="IPR036397">
    <property type="entry name" value="RNaseH_sf"/>
</dbReference>
<comment type="caution">
    <text evidence="1">The sequence shown here is derived from an EMBL/GenBank/DDBJ whole genome shotgun (WGS) entry which is preliminary data.</text>
</comment>
<gene>
    <name evidence="1" type="ORF">B7P43_G16503</name>
</gene>
<dbReference type="EMBL" id="NEVH01002725">
    <property type="protein sequence ID" value="PNF41350.1"/>
    <property type="molecule type" value="Genomic_DNA"/>
</dbReference>
<name>A0A2J7RKJ4_9NEOP</name>